<evidence type="ECO:0000313" key="3">
    <source>
        <dbReference type="Proteomes" id="UP000294830"/>
    </source>
</evidence>
<proteinExistence type="predicted"/>
<gene>
    <name evidence="2" type="ORF">CLV25_10557</name>
</gene>
<dbReference type="OrthoDB" id="9342482at2"/>
<dbReference type="EMBL" id="SLWB01000005">
    <property type="protein sequence ID" value="TCN68855.1"/>
    <property type="molecule type" value="Genomic_DNA"/>
</dbReference>
<protein>
    <submittedName>
        <fullName evidence="2">Putative secreted protein (Por secretion system target)</fullName>
    </submittedName>
</protein>
<dbReference type="Gene3D" id="2.40.10.10">
    <property type="entry name" value="Trypsin-like serine proteases"/>
    <property type="match status" value="2"/>
</dbReference>
<feature type="domain" description="Secretion system C-terminal sorting" evidence="1">
    <location>
        <begin position="469"/>
        <end position="550"/>
    </location>
</feature>
<dbReference type="InterPro" id="IPR009003">
    <property type="entry name" value="Peptidase_S1_PA"/>
</dbReference>
<dbReference type="PANTHER" id="PTHR36234">
    <property type="entry name" value="LYSYL ENDOPEPTIDASE"/>
    <property type="match status" value="1"/>
</dbReference>
<dbReference type="Pfam" id="PF18962">
    <property type="entry name" value="Por_Secre_tail"/>
    <property type="match status" value="1"/>
</dbReference>
<evidence type="ECO:0000259" key="1">
    <source>
        <dbReference type="Pfam" id="PF18962"/>
    </source>
</evidence>
<name>A0A4R2EKF1_9BACT</name>
<dbReference type="PANTHER" id="PTHR36234:SF5">
    <property type="entry name" value="LYSYL ENDOPEPTIDASE"/>
    <property type="match status" value="1"/>
</dbReference>
<organism evidence="2 3">
    <name type="scientific">Acetobacteroides hydrogenigenes</name>
    <dbReference type="NCBI Taxonomy" id="979970"/>
    <lineage>
        <taxon>Bacteria</taxon>
        <taxon>Pseudomonadati</taxon>
        <taxon>Bacteroidota</taxon>
        <taxon>Bacteroidia</taxon>
        <taxon>Bacteroidales</taxon>
        <taxon>Rikenellaceae</taxon>
        <taxon>Acetobacteroides</taxon>
    </lineage>
</organism>
<keyword evidence="3" id="KW-1185">Reference proteome</keyword>
<dbReference type="SUPFAM" id="SSF50494">
    <property type="entry name" value="Trypsin-like serine proteases"/>
    <property type="match status" value="1"/>
</dbReference>
<dbReference type="RefSeq" id="WP_131838877.1">
    <property type="nucleotide sequence ID" value="NZ_SLWB01000005.1"/>
</dbReference>
<comment type="caution">
    <text evidence="2">The sequence shown here is derived from an EMBL/GenBank/DDBJ whole genome shotgun (WGS) entry which is preliminary data.</text>
</comment>
<reference evidence="2 3" key="1">
    <citation type="submission" date="2019-03" db="EMBL/GenBank/DDBJ databases">
        <title>Genomic Encyclopedia of Archaeal and Bacterial Type Strains, Phase II (KMG-II): from individual species to whole genera.</title>
        <authorList>
            <person name="Goeker M."/>
        </authorList>
    </citation>
    <scope>NUCLEOTIDE SEQUENCE [LARGE SCALE GENOMIC DNA]</scope>
    <source>
        <strain evidence="2 3">RL-C</strain>
    </source>
</reference>
<evidence type="ECO:0000313" key="2">
    <source>
        <dbReference type="EMBL" id="TCN68855.1"/>
    </source>
</evidence>
<dbReference type="AlphaFoldDB" id="A0A4R2EKF1"/>
<dbReference type="Proteomes" id="UP000294830">
    <property type="component" value="Unassembled WGS sequence"/>
</dbReference>
<accession>A0A4R2EKF1</accession>
<dbReference type="InterPro" id="IPR026444">
    <property type="entry name" value="Secre_tail"/>
</dbReference>
<dbReference type="NCBIfam" id="TIGR04183">
    <property type="entry name" value="Por_Secre_tail"/>
    <property type="match status" value="1"/>
</dbReference>
<sequence length="553" mass="59945">MFNLLRSIPLAILALYTTIALGQGRSPLSFSLKDRVADVIPTKTLPPIPQKAPTAMQAESKSPRYLKRLEFGSALATSISINKEARADTVGATVIHRIMVRSEGAKCLTLKLAIENGKNFDSQNIFVYNPSRTYVAYTLSKLSDQGTLVLPLIPGDCAVVEIEKPIANKASVSISQVVHGDRLPLKEYSSAAELSQSCNVDLACPAGKDWQVEKNSIVKIITNTSSGVRLCSGVLVNNTANNKRPYLLTAHHCILSKEDAQNSVFYFGYEKMECGANSVIQGKSISGATLLANGYNGKIDFSLLELSEAPPAEFLPYYAGWDIRKNPFTQPSATCLHHPNGDAKKITVDYDTPTQGDYSEVDPFAGFEPNTHWRIERWEVGATEAGSSGSALFNSNHRVVGNLSGGIASCDDPVDDFFSAIRAGWDANPDPKYQLKHWLDPIMMGDSTIAGLSSHVTYVEGIDPKSVSVYPNPVGDGLIHIRILPESDGFKVLDGTLVVSLFDISGRKIGTNTYVKPAETFDYSLPTNHAGVYLLEIVASGRRVVKKVVVAGM</sequence>
<dbReference type="Pfam" id="PF13365">
    <property type="entry name" value="Trypsin_2"/>
    <property type="match status" value="1"/>
</dbReference>
<dbReference type="InterPro" id="IPR043504">
    <property type="entry name" value="Peptidase_S1_PA_chymotrypsin"/>
</dbReference>